<feature type="region of interest" description="Disordered" evidence="1">
    <location>
        <begin position="542"/>
        <end position="570"/>
    </location>
</feature>
<keyword evidence="6" id="KW-1185">Reference proteome</keyword>
<evidence type="ECO:0000259" key="4">
    <source>
        <dbReference type="Pfam" id="PF24758"/>
    </source>
</evidence>
<dbReference type="InterPro" id="IPR036047">
    <property type="entry name" value="F-box-like_dom_sf"/>
</dbReference>
<dbReference type="SUPFAM" id="SSF81383">
    <property type="entry name" value="F-box domain"/>
    <property type="match status" value="1"/>
</dbReference>
<evidence type="ECO:0008006" key="7">
    <source>
        <dbReference type="Google" id="ProtNLM"/>
    </source>
</evidence>
<sequence length="666" mass="72939">MTTDTANPIAAAAGVVCNDGDPNYISLLPDCILTTILSLLPLPAAARTQILSRRWRRLWPSSPLHLHDSLLRVPTTSSLPAVVSRILASHLGNAVRFHLLHARPSAADLDSWLRSLAAKHLQELVLRIPSDEPFPLPPSLLSCRSLRSAELTNCRLPVPEADAAAAAVGEIYFPHLAELTLRLSLVPSAVALHGLLAGCPELASLSLDRLFGCRTLRVRSGSLRSLTVSVSLTRCQWRVLEDAGELDHLVIEDAPALERLLAHDINRGPSINVVHAPRLQMLGYLGVGIPELQLGSALFRSMCAVRLAGEMRSVRTLALETAYPQVKPVADFLRCFPCLETLYVTVRPMNIRLMFCTSLVLMLMKFIVELQSHMVLPQSMKILNYEMDGTIECLNYRLKTVVLKGYRGQRHELQLAMFLVRSARVLQFMKFLCDNDCNTFMADKPKKAITGQQSIIRSSICISEVHEELHQQATIPLTSSATHSVVRLSTTFVGGQRGCSFWPRMVMDSSPATLDGGFLAEASWLVDSVRAPRSSPAIKVETTKAPKPRMKRPALPPVPLAGPGFSPSGRDSLAPDLDSAARDLNVTILRLRRAPSANVGELTIDSHSGWRENDEPNLCPNSQQHEMLGAGWIQRFGGVGPAGQRKKKGVTSPEANAKLFITFAAN</sequence>
<protein>
    <recommendedName>
        <fullName evidence="7">FBD domain-containing protein</fullName>
    </recommendedName>
</protein>
<dbReference type="Proteomes" id="UP000636709">
    <property type="component" value="Unassembled WGS sequence"/>
</dbReference>
<dbReference type="InterPro" id="IPR032675">
    <property type="entry name" value="LRR_dom_sf"/>
</dbReference>
<dbReference type="InterPro" id="IPR053781">
    <property type="entry name" value="F-box_AtFBL13-like"/>
</dbReference>
<feature type="domain" description="F-box/LRR-repeat protein 15/At3g58940/PEG3-like LRR" evidence="4">
    <location>
        <begin position="109"/>
        <end position="344"/>
    </location>
</feature>
<dbReference type="PANTHER" id="PTHR32141:SF136">
    <property type="entry name" value="OS07G0287000 PROTEIN"/>
    <property type="match status" value="1"/>
</dbReference>
<dbReference type="SUPFAM" id="SSF52047">
    <property type="entry name" value="RNI-like"/>
    <property type="match status" value="1"/>
</dbReference>
<dbReference type="EMBL" id="JACEFO010001972">
    <property type="protein sequence ID" value="KAF8690700.1"/>
    <property type="molecule type" value="Genomic_DNA"/>
</dbReference>
<dbReference type="Pfam" id="PF00646">
    <property type="entry name" value="F-box"/>
    <property type="match status" value="1"/>
</dbReference>
<evidence type="ECO:0000256" key="1">
    <source>
        <dbReference type="SAM" id="MobiDB-lite"/>
    </source>
</evidence>
<dbReference type="InterPro" id="IPR001810">
    <property type="entry name" value="F-box_dom"/>
</dbReference>
<dbReference type="CDD" id="cd22160">
    <property type="entry name" value="F-box_AtFBL13-like"/>
    <property type="match status" value="1"/>
</dbReference>
<dbReference type="Pfam" id="PF24758">
    <property type="entry name" value="LRR_At5g56370"/>
    <property type="match status" value="1"/>
</dbReference>
<dbReference type="InterPro" id="IPR055302">
    <property type="entry name" value="F-box_dom-containing"/>
</dbReference>
<gene>
    <name evidence="5" type="ORF">HU200_041075</name>
</gene>
<dbReference type="Gene3D" id="3.80.10.10">
    <property type="entry name" value="Ribonuclease Inhibitor"/>
    <property type="match status" value="1"/>
</dbReference>
<reference evidence="5" key="1">
    <citation type="submission" date="2020-07" db="EMBL/GenBank/DDBJ databases">
        <title>Genome sequence and genetic diversity analysis of an under-domesticated orphan crop, white fonio (Digitaria exilis).</title>
        <authorList>
            <person name="Bennetzen J.L."/>
            <person name="Chen S."/>
            <person name="Ma X."/>
            <person name="Wang X."/>
            <person name="Yssel A.E.J."/>
            <person name="Chaluvadi S.R."/>
            <person name="Johnson M."/>
            <person name="Gangashetty P."/>
            <person name="Hamidou F."/>
            <person name="Sanogo M.D."/>
            <person name="Zwaenepoel A."/>
            <person name="Wallace J."/>
            <person name="Van De Peer Y."/>
            <person name="Van Deynze A."/>
        </authorList>
    </citation>
    <scope>NUCLEOTIDE SEQUENCE</scope>
    <source>
        <tissue evidence="5">Leaves</tissue>
    </source>
</reference>
<dbReference type="OrthoDB" id="670954at2759"/>
<evidence type="ECO:0000259" key="3">
    <source>
        <dbReference type="Pfam" id="PF08387"/>
    </source>
</evidence>
<evidence type="ECO:0000259" key="2">
    <source>
        <dbReference type="Pfam" id="PF00646"/>
    </source>
</evidence>
<dbReference type="PANTHER" id="PTHR32141">
    <property type="match status" value="1"/>
</dbReference>
<proteinExistence type="predicted"/>
<name>A0A835B9Q6_9POAL</name>
<accession>A0A835B9Q6</accession>
<dbReference type="Pfam" id="PF08387">
    <property type="entry name" value="FBD"/>
    <property type="match status" value="1"/>
</dbReference>
<evidence type="ECO:0000313" key="5">
    <source>
        <dbReference type="EMBL" id="KAF8690700.1"/>
    </source>
</evidence>
<dbReference type="InterPro" id="IPR055411">
    <property type="entry name" value="LRR_FXL15/At3g58940/PEG3-like"/>
</dbReference>
<dbReference type="InterPro" id="IPR006566">
    <property type="entry name" value="FBD"/>
</dbReference>
<evidence type="ECO:0000313" key="6">
    <source>
        <dbReference type="Proteomes" id="UP000636709"/>
    </source>
</evidence>
<feature type="domain" description="FBD" evidence="3">
    <location>
        <begin position="389"/>
        <end position="431"/>
    </location>
</feature>
<dbReference type="AlphaFoldDB" id="A0A835B9Q6"/>
<organism evidence="5 6">
    <name type="scientific">Digitaria exilis</name>
    <dbReference type="NCBI Taxonomy" id="1010633"/>
    <lineage>
        <taxon>Eukaryota</taxon>
        <taxon>Viridiplantae</taxon>
        <taxon>Streptophyta</taxon>
        <taxon>Embryophyta</taxon>
        <taxon>Tracheophyta</taxon>
        <taxon>Spermatophyta</taxon>
        <taxon>Magnoliopsida</taxon>
        <taxon>Liliopsida</taxon>
        <taxon>Poales</taxon>
        <taxon>Poaceae</taxon>
        <taxon>PACMAD clade</taxon>
        <taxon>Panicoideae</taxon>
        <taxon>Panicodae</taxon>
        <taxon>Paniceae</taxon>
        <taxon>Anthephorinae</taxon>
        <taxon>Digitaria</taxon>
    </lineage>
</organism>
<comment type="caution">
    <text evidence="5">The sequence shown here is derived from an EMBL/GenBank/DDBJ whole genome shotgun (WGS) entry which is preliminary data.</text>
</comment>
<feature type="domain" description="F-box" evidence="2">
    <location>
        <begin position="25"/>
        <end position="65"/>
    </location>
</feature>